<reference evidence="3" key="1">
    <citation type="journal article" date="2019" name="MBio">
        <title>Virus Genomes from Deep Sea Sediments Expand the Ocean Megavirome and Support Independent Origins of Viral Gigantism.</title>
        <authorList>
            <person name="Backstrom D."/>
            <person name="Yutin N."/>
            <person name="Jorgensen S.L."/>
            <person name="Dharamshi J."/>
            <person name="Homa F."/>
            <person name="Zaremba-Niedwiedzka K."/>
            <person name="Spang A."/>
            <person name="Wolf Y.I."/>
            <person name="Koonin E.V."/>
            <person name="Ettema T.J."/>
        </authorList>
    </citation>
    <scope>NUCLEOTIDE SEQUENCE</scope>
</reference>
<gene>
    <name evidence="3" type="ORF">LCPAC304_04520</name>
</gene>
<keyword evidence="1" id="KW-0540">Nuclease</keyword>
<evidence type="ECO:0000313" key="3">
    <source>
        <dbReference type="EMBL" id="QBK92105.1"/>
    </source>
</evidence>
<accession>A0A481Z9D5</accession>
<proteinExistence type="predicted"/>
<dbReference type="GO" id="GO:0003723">
    <property type="term" value="F:RNA binding"/>
    <property type="evidence" value="ECO:0007669"/>
    <property type="project" value="InterPro"/>
</dbReference>
<name>A0A481Z9D5_9VIRU</name>
<dbReference type="InterPro" id="IPR016191">
    <property type="entry name" value="Ribonuclease/ribotoxin"/>
</dbReference>
<dbReference type="GO" id="GO:0004540">
    <property type="term" value="F:RNA nuclease activity"/>
    <property type="evidence" value="ECO:0007669"/>
    <property type="project" value="InterPro"/>
</dbReference>
<organism evidence="3">
    <name type="scientific">Pithovirus LCPAC304</name>
    <dbReference type="NCBI Taxonomy" id="2506594"/>
    <lineage>
        <taxon>Viruses</taxon>
        <taxon>Pithoviruses</taxon>
    </lineage>
</organism>
<keyword evidence="2" id="KW-0378">Hydrolase</keyword>
<dbReference type="EMBL" id="MK500567">
    <property type="protein sequence ID" value="QBK92105.1"/>
    <property type="molecule type" value="Genomic_DNA"/>
</dbReference>
<dbReference type="GO" id="GO:0016787">
    <property type="term" value="F:hydrolase activity"/>
    <property type="evidence" value="ECO:0007669"/>
    <property type="project" value="UniProtKB-KW"/>
</dbReference>
<dbReference type="SUPFAM" id="SSF53933">
    <property type="entry name" value="Microbial ribonucleases"/>
    <property type="match status" value="1"/>
</dbReference>
<evidence type="ECO:0000256" key="1">
    <source>
        <dbReference type="ARBA" id="ARBA00022722"/>
    </source>
</evidence>
<evidence type="ECO:0000256" key="2">
    <source>
        <dbReference type="ARBA" id="ARBA00022801"/>
    </source>
</evidence>
<sequence length="76" mass="8946">MSTVEDTIREKAKQDFGTEDIIILKPKRKYHLPHHRDREYSEYSIIIETGEHRGMYDIVVNDKNELYSDFGPAGFT</sequence>
<protein>
    <submittedName>
        <fullName evidence="3">Uncharacterized protein</fullName>
    </submittedName>
</protein>